<organism evidence="3 4">
    <name type="scientific">Abditibacterium utsteinense</name>
    <dbReference type="NCBI Taxonomy" id="1960156"/>
    <lineage>
        <taxon>Bacteria</taxon>
        <taxon>Pseudomonadati</taxon>
        <taxon>Abditibacteriota</taxon>
        <taxon>Abditibacteriia</taxon>
        <taxon>Abditibacteriales</taxon>
        <taxon>Abditibacteriaceae</taxon>
        <taxon>Abditibacterium</taxon>
    </lineage>
</organism>
<accession>A0A2S8SX61</accession>
<evidence type="ECO:0000313" key="3">
    <source>
        <dbReference type="EMBL" id="PQV65393.1"/>
    </source>
</evidence>
<sequence>MKMKHLGKDGPQVSALGLGCGGMSMQQPRNDEESIATIQASLDAGINFLDTADFYGMGHNESVIGRAIKGRREQAFLSVKCGMMMSPTGVFLGLDGRPNAVKNFASYSLQRLGVDVIDLYQPGRPDPSVPYEETIGAIADLIQEGKVRYLGVSEVGADHLRRAHKIHPVSALEIEYSLASRFIEAEILPTARELGVAIVPYRVLADGLLSGAVTEEPASGNTRLVSPRLQGENLKHNLETIAFLKEMAASKGHTPAQLAVAWLLSRGDDIVPLVGMSKRSRLPENLTILDINLSADELAALDKAFAPGAIMGDRYPDFVQKFAAQ</sequence>
<dbReference type="EMBL" id="NIGF01000001">
    <property type="protein sequence ID" value="PQV65393.1"/>
    <property type="molecule type" value="Genomic_DNA"/>
</dbReference>
<evidence type="ECO:0000259" key="2">
    <source>
        <dbReference type="Pfam" id="PF00248"/>
    </source>
</evidence>
<protein>
    <submittedName>
        <fullName evidence="3">Putative oxidoreductase</fullName>
    </submittedName>
</protein>
<comment type="caution">
    <text evidence="3">The sequence shown here is derived from an EMBL/GenBank/DDBJ whole genome shotgun (WGS) entry which is preliminary data.</text>
</comment>
<name>A0A2S8SX61_9BACT</name>
<dbReference type="GO" id="GO:0016491">
    <property type="term" value="F:oxidoreductase activity"/>
    <property type="evidence" value="ECO:0007669"/>
    <property type="project" value="UniProtKB-KW"/>
</dbReference>
<feature type="domain" description="NADP-dependent oxidoreductase" evidence="2">
    <location>
        <begin position="18"/>
        <end position="304"/>
    </location>
</feature>
<evidence type="ECO:0000256" key="1">
    <source>
        <dbReference type="ARBA" id="ARBA00023002"/>
    </source>
</evidence>
<dbReference type="Pfam" id="PF00248">
    <property type="entry name" value="Aldo_ket_red"/>
    <property type="match status" value="1"/>
</dbReference>
<dbReference type="InterPro" id="IPR036812">
    <property type="entry name" value="NAD(P)_OxRdtase_dom_sf"/>
</dbReference>
<reference evidence="3 4" key="1">
    <citation type="journal article" date="2018" name="Syst. Appl. Microbiol.">
        <title>Abditibacterium utsteinense sp. nov., the first cultivated member of candidate phylum FBP, isolated from ice-free Antarctic soil samples.</title>
        <authorList>
            <person name="Tahon G."/>
            <person name="Tytgat B."/>
            <person name="Lebbe L."/>
            <person name="Carlier A."/>
            <person name="Willems A."/>
        </authorList>
    </citation>
    <scope>NUCLEOTIDE SEQUENCE [LARGE SCALE GENOMIC DNA]</scope>
    <source>
        <strain evidence="3 4">LMG 29911</strain>
    </source>
</reference>
<evidence type="ECO:0000313" key="4">
    <source>
        <dbReference type="Proteomes" id="UP000237684"/>
    </source>
</evidence>
<dbReference type="AlphaFoldDB" id="A0A2S8SX61"/>
<dbReference type="GO" id="GO:0005737">
    <property type="term" value="C:cytoplasm"/>
    <property type="evidence" value="ECO:0007669"/>
    <property type="project" value="TreeGrafter"/>
</dbReference>
<dbReference type="InterPro" id="IPR023210">
    <property type="entry name" value="NADP_OxRdtase_dom"/>
</dbReference>
<dbReference type="OrthoDB" id="5488419at2"/>
<gene>
    <name evidence="3" type="ORF">B1R32_101133</name>
</gene>
<dbReference type="PANTHER" id="PTHR43625">
    <property type="entry name" value="AFLATOXIN B1 ALDEHYDE REDUCTASE"/>
    <property type="match status" value="1"/>
</dbReference>
<proteinExistence type="predicted"/>
<dbReference type="RefSeq" id="WP_105482134.1">
    <property type="nucleotide sequence ID" value="NZ_NIGF01000001.1"/>
</dbReference>
<dbReference type="PANTHER" id="PTHR43625:SF40">
    <property type="entry name" value="ALDO-KETO REDUCTASE YAKC [NADP(+)]"/>
    <property type="match status" value="1"/>
</dbReference>
<dbReference type="Gene3D" id="3.20.20.100">
    <property type="entry name" value="NADP-dependent oxidoreductase domain"/>
    <property type="match status" value="1"/>
</dbReference>
<dbReference type="Proteomes" id="UP000237684">
    <property type="component" value="Unassembled WGS sequence"/>
</dbReference>
<dbReference type="PRINTS" id="PR00069">
    <property type="entry name" value="ALDKETRDTASE"/>
</dbReference>
<dbReference type="InterPro" id="IPR050791">
    <property type="entry name" value="Aldo-Keto_reductase"/>
</dbReference>
<dbReference type="PROSITE" id="PS51257">
    <property type="entry name" value="PROKAR_LIPOPROTEIN"/>
    <property type="match status" value="1"/>
</dbReference>
<dbReference type="InParanoid" id="A0A2S8SX61"/>
<dbReference type="FunCoup" id="A0A2S8SX61">
    <property type="interactions" value="140"/>
</dbReference>
<keyword evidence="4" id="KW-1185">Reference proteome</keyword>
<dbReference type="InterPro" id="IPR020471">
    <property type="entry name" value="AKR"/>
</dbReference>
<keyword evidence="1" id="KW-0560">Oxidoreductase</keyword>
<dbReference type="SUPFAM" id="SSF51430">
    <property type="entry name" value="NAD(P)-linked oxidoreductase"/>
    <property type="match status" value="1"/>
</dbReference>